<comment type="similarity">
    <text evidence="1">Belongs to the sigma-70 factor family. ECF subfamily.</text>
</comment>
<evidence type="ECO:0000256" key="5">
    <source>
        <dbReference type="ARBA" id="ARBA00023163"/>
    </source>
</evidence>
<dbReference type="InterPro" id="IPR013325">
    <property type="entry name" value="RNA_pol_sigma_r2"/>
</dbReference>
<gene>
    <name evidence="8" type="ORF">L0668_02335</name>
</gene>
<dbReference type="RefSeq" id="WP_235310444.1">
    <property type="nucleotide sequence ID" value="NZ_JAKGAS010000001.1"/>
</dbReference>
<dbReference type="PANTHER" id="PTHR43133:SF8">
    <property type="entry name" value="RNA POLYMERASE SIGMA FACTOR HI_1459-RELATED"/>
    <property type="match status" value="1"/>
</dbReference>
<accession>A0ABS9D4J3</accession>
<dbReference type="InterPro" id="IPR014284">
    <property type="entry name" value="RNA_pol_sigma-70_dom"/>
</dbReference>
<dbReference type="Gene3D" id="1.10.10.10">
    <property type="entry name" value="Winged helix-like DNA-binding domain superfamily/Winged helix DNA-binding domain"/>
    <property type="match status" value="1"/>
</dbReference>
<protein>
    <submittedName>
        <fullName evidence="8">RNA polymerase sigma factor</fullName>
    </submittedName>
</protein>
<comment type="caution">
    <text evidence="8">The sequence shown here is derived from an EMBL/GenBank/DDBJ whole genome shotgun (WGS) entry which is preliminary data.</text>
</comment>
<organism evidence="8 9">
    <name type="scientific">Paraglaciecola algarum</name>
    <dbReference type="NCBI Taxonomy" id="3050085"/>
    <lineage>
        <taxon>Bacteria</taxon>
        <taxon>Pseudomonadati</taxon>
        <taxon>Pseudomonadota</taxon>
        <taxon>Gammaproteobacteria</taxon>
        <taxon>Alteromonadales</taxon>
        <taxon>Alteromonadaceae</taxon>
        <taxon>Paraglaciecola</taxon>
    </lineage>
</organism>
<evidence type="ECO:0000313" key="8">
    <source>
        <dbReference type="EMBL" id="MCF2946927.1"/>
    </source>
</evidence>
<dbReference type="Pfam" id="PF04542">
    <property type="entry name" value="Sigma70_r2"/>
    <property type="match status" value="1"/>
</dbReference>
<proteinExistence type="inferred from homology"/>
<feature type="domain" description="RNA polymerase sigma-70 region 2" evidence="6">
    <location>
        <begin position="25"/>
        <end position="89"/>
    </location>
</feature>
<evidence type="ECO:0000256" key="3">
    <source>
        <dbReference type="ARBA" id="ARBA00023082"/>
    </source>
</evidence>
<evidence type="ECO:0000313" key="9">
    <source>
        <dbReference type="Proteomes" id="UP001521137"/>
    </source>
</evidence>
<reference evidence="8 9" key="1">
    <citation type="submission" date="2022-01" db="EMBL/GenBank/DDBJ databases">
        <title>Paraglaciecola sp. G1-23.</title>
        <authorList>
            <person name="Jin M.S."/>
            <person name="Han D.M."/>
            <person name="Kim H.M."/>
            <person name="Jeon C.O."/>
        </authorList>
    </citation>
    <scope>NUCLEOTIDE SEQUENCE [LARGE SCALE GENOMIC DNA]</scope>
    <source>
        <strain evidence="8 9">G1-23</strain>
    </source>
</reference>
<feature type="domain" description="RNA polymerase sigma factor 70 region 4 type 2" evidence="7">
    <location>
        <begin position="125"/>
        <end position="177"/>
    </location>
</feature>
<keyword evidence="5" id="KW-0804">Transcription</keyword>
<dbReference type="Gene3D" id="1.10.1740.10">
    <property type="match status" value="1"/>
</dbReference>
<keyword evidence="2" id="KW-0805">Transcription regulation</keyword>
<dbReference type="NCBIfam" id="TIGR02937">
    <property type="entry name" value="sigma70-ECF"/>
    <property type="match status" value="1"/>
</dbReference>
<sequence>MKDQAEEDLLVMAAQQGNQQAFSLLFQRHQQALVRFAFKLSNDREIAKEATQEAWIKSTKTILKLRDPRAFKSWLYRLTRWQTIDLIRQSMGRHKLIDPNIEQDDMDCIPDDKQLNEDKDQDQAMSIMEAIDKLPGIEKHMIHLFYLDDMTVAEVSVVLEIPVGTVKSRLNRARQLLKQKCGSV</sequence>
<dbReference type="EMBL" id="JAKGAS010000001">
    <property type="protein sequence ID" value="MCF2946927.1"/>
    <property type="molecule type" value="Genomic_DNA"/>
</dbReference>
<dbReference type="InterPro" id="IPR039425">
    <property type="entry name" value="RNA_pol_sigma-70-like"/>
</dbReference>
<dbReference type="Proteomes" id="UP001521137">
    <property type="component" value="Unassembled WGS sequence"/>
</dbReference>
<dbReference type="Pfam" id="PF08281">
    <property type="entry name" value="Sigma70_r4_2"/>
    <property type="match status" value="1"/>
</dbReference>
<keyword evidence="3" id="KW-0731">Sigma factor</keyword>
<dbReference type="InterPro" id="IPR036388">
    <property type="entry name" value="WH-like_DNA-bd_sf"/>
</dbReference>
<keyword evidence="9" id="KW-1185">Reference proteome</keyword>
<evidence type="ECO:0000256" key="1">
    <source>
        <dbReference type="ARBA" id="ARBA00010641"/>
    </source>
</evidence>
<evidence type="ECO:0000259" key="6">
    <source>
        <dbReference type="Pfam" id="PF04542"/>
    </source>
</evidence>
<dbReference type="InterPro" id="IPR007627">
    <property type="entry name" value="RNA_pol_sigma70_r2"/>
</dbReference>
<dbReference type="PANTHER" id="PTHR43133">
    <property type="entry name" value="RNA POLYMERASE ECF-TYPE SIGMA FACTO"/>
    <property type="match status" value="1"/>
</dbReference>
<dbReference type="InterPro" id="IPR013324">
    <property type="entry name" value="RNA_pol_sigma_r3/r4-like"/>
</dbReference>
<evidence type="ECO:0000256" key="4">
    <source>
        <dbReference type="ARBA" id="ARBA00023125"/>
    </source>
</evidence>
<dbReference type="InterPro" id="IPR013249">
    <property type="entry name" value="RNA_pol_sigma70_r4_t2"/>
</dbReference>
<evidence type="ECO:0000256" key="2">
    <source>
        <dbReference type="ARBA" id="ARBA00023015"/>
    </source>
</evidence>
<dbReference type="CDD" id="cd06171">
    <property type="entry name" value="Sigma70_r4"/>
    <property type="match status" value="1"/>
</dbReference>
<dbReference type="SUPFAM" id="SSF88946">
    <property type="entry name" value="Sigma2 domain of RNA polymerase sigma factors"/>
    <property type="match status" value="1"/>
</dbReference>
<name>A0ABS9D4J3_9ALTE</name>
<keyword evidence="4" id="KW-0238">DNA-binding</keyword>
<dbReference type="SUPFAM" id="SSF88659">
    <property type="entry name" value="Sigma3 and sigma4 domains of RNA polymerase sigma factors"/>
    <property type="match status" value="1"/>
</dbReference>
<evidence type="ECO:0000259" key="7">
    <source>
        <dbReference type="Pfam" id="PF08281"/>
    </source>
</evidence>